<dbReference type="Proteomes" id="UP001055156">
    <property type="component" value="Unassembled WGS sequence"/>
</dbReference>
<dbReference type="Gene3D" id="3.30.300.30">
    <property type="match status" value="1"/>
</dbReference>
<dbReference type="InterPro" id="IPR042099">
    <property type="entry name" value="ANL_N_sf"/>
</dbReference>
<name>A0ABQ4T954_METOR</name>
<evidence type="ECO:0000313" key="5">
    <source>
        <dbReference type="EMBL" id="GJE28128.1"/>
    </source>
</evidence>
<dbReference type="Pfam" id="PF16177">
    <property type="entry name" value="ACAS_N"/>
    <property type="match status" value="1"/>
</dbReference>
<dbReference type="InterPro" id="IPR025110">
    <property type="entry name" value="AMP-bd_C"/>
</dbReference>
<organism evidence="5 6">
    <name type="scientific">Methylobacterium organophilum</name>
    <dbReference type="NCBI Taxonomy" id="410"/>
    <lineage>
        <taxon>Bacteria</taxon>
        <taxon>Pseudomonadati</taxon>
        <taxon>Pseudomonadota</taxon>
        <taxon>Alphaproteobacteria</taxon>
        <taxon>Hyphomicrobiales</taxon>
        <taxon>Methylobacteriaceae</taxon>
        <taxon>Methylobacterium</taxon>
    </lineage>
</organism>
<dbReference type="Gene3D" id="3.40.50.12780">
    <property type="entry name" value="N-terminal domain of ligase-like"/>
    <property type="match status" value="1"/>
</dbReference>
<gene>
    <name evidence="5" type="primary">acs</name>
    <name evidence="5" type="ORF">LKMONMHP_2994</name>
</gene>
<comment type="caution">
    <text evidence="5">The sequence shown here is derived from an EMBL/GenBank/DDBJ whole genome shotgun (WGS) entry which is preliminary data.</text>
</comment>
<dbReference type="EMBL" id="BPQV01000008">
    <property type="protein sequence ID" value="GJE28128.1"/>
    <property type="molecule type" value="Genomic_DNA"/>
</dbReference>
<dbReference type="Pfam" id="PF13193">
    <property type="entry name" value="AMP-binding_C"/>
    <property type="match status" value="1"/>
</dbReference>
<dbReference type="PROSITE" id="PS00455">
    <property type="entry name" value="AMP_BINDING"/>
    <property type="match status" value="1"/>
</dbReference>
<dbReference type="InterPro" id="IPR000873">
    <property type="entry name" value="AMP-dep_synth/lig_dom"/>
</dbReference>
<dbReference type="SUPFAM" id="SSF56801">
    <property type="entry name" value="Acetyl-CoA synthetase-like"/>
    <property type="match status" value="1"/>
</dbReference>
<feature type="domain" description="Acetyl-coenzyme A synthetase N-terminal" evidence="4">
    <location>
        <begin position="8"/>
        <end position="73"/>
    </location>
</feature>
<evidence type="ECO:0000259" key="3">
    <source>
        <dbReference type="Pfam" id="PF13193"/>
    </source>
</evidence>
<proteinExistence type="inferred from homology"/>
<evidence type="ECO:0000313" key="6">
    <source>
        <dbReference type="Proteomes" id="UP001055156"/>
    </source>
</evidence>
<dbReference type="CDD" id="cd05967">
    <property type="entry name" value="PrpE"/>
    <property type="match status" value="1"/>
</dbReference>
<reference evidence="5" key="1">
    <citation type="journal article" date="2021" name="Front. Microbiol.">
        <title>Comprehensive Comparative Genomics and Phenotyping of Methylobacterium Species.</title>
        <authorList>
            <person name="Alessa O."/>
            <person name="Ogura Y."/>
            <person name="Fujitani Y."/>
            <person name="Takami H."/>
            <person name="Hayashi T."/>
            <person name="Sahin N."/>
            <person name="Tani A."/>
        </authorList>
    </citation>
    <scope>NUCLEOTIDE SEQUENCE</scope>
    <source>
        <strain evidence="5">NBRC 15689</strain>
    </source>
</reference>
<evidence type="ECO:0000259" key="2">
    <source>
        <dbReference type="Pfam" id="PF00501"/>
    </source>
</evidence>
<feature type="domain" description="AMP-dependent synthetase/ligase" evidence="2">
    <location>
        <begin position="77"/>
        <end position="461"/>
    </location>
</feature>
<dbReference type="InterPro" id="IPR020845">
    <property type="entry name" value="AMP-binding_CS"/>
</dbReference>
<evidence type="ECO:0000259" key="4">
    <source>
        <dbReference type="Pfam" id="PF16177"/>
    </source>
</evidence>
<accession>A0ABQ4T954</accession>
<sequence length="652" mass="70010">MTPEPRSYRSVQAAALADPESFWLKAAEALDWDERPTRAYASEGLEAGSEAAARGSEAGRWFPRSRLNACTNAVDRHVANGRGDQAAILYDSPVTGSKRRITYAELQNEVARLAAVLEDFGVEKGDRVVLYMPMVPEALFGMLACARLGAIHSVVFGGFAANELAARIEDAAPRLILAASCGIEPSRVVPYKPLLDAALARSAHKPEACLILQRPQAEAAMTEGRDHDWQATIAAQTRRAAPVSVAATDPLYILYTSGTTGRPKGVVRDTGGYCVALTWSMAHLYGVRPGEVYACASDIGWVVGHSYIVYAPLLHGCTTVLYEGKPVGTPDAGAFWRLVAEHKAAVLFTAPTALRAIKKEDPRAERLKDYDLSGFRALFLAGERADPDTVAWAEKALGRPVIDHWWQTETGWAIAGNPLGIEPLPVKYGSTALPMPGYDLHVLDEAGKPVPPGTMGTIALKLPLPPGCLPTLWGSDERFRRSYLATYPGYYDTADAGVVDAEGYVTVLGRTDDIINVAGHRLSTGGMEAVLAAHPDVAECAVIGIRDALKGEAPCGFVVLKSGVRKSPEAIEQELVARVRDEIGPVAAFKLAVTVGRLPKTRSGKILRATMKRIADGQDFSMPPTIDDPAALEEIGASLKERGIVNQQTEEI</sequence>
<dbReference type="Pfam" id="PF00501">
    <property type="entry name" value="AMP-binding"/>
    <property type="match status" value="1"/>
</dbReference>
<dbReference type="InterPro" id="IPR045851">
    <property type="entry name" value="AMP-bd_C_sf"/>
</dbReference>
<evidence type="ECO:0000256" key="1">
    <source>
        <dbReference type="ARBA" id="ARBA00006432"/>
    </source>
</evidence>
<reference evidence="5" key="2">
    <citation type="submission" date="2021-08" db="EMBL/GenBank/DDBJ databases">
        <authorList>
            <person name="Tani A."/>
            <person name="Ola A."/>
            <person name="Ogura Y."/>
            <person name="Katsura K."/>
            <person name="Hayashi T."/>
        </authorList>
    </citation>
    <scope>NUCLEOTIDE SEQUENCE</scope>
    <source>
        <strain evidence="5">NBRC 15689</strain>
    </source>
</reference>
<dbReference type="PANTHER" id="PTHR43347:SF3">
    <property type="entry name" value="ACYL-COA SYNTHETASE SHORT-CHAIN FAMILY MEMBER 3, MITOCHONDRIAL"/>
    <property type="match status" value="1"/>
</dbReference>
<keyword evidence="6" id="KW-1185">Reference proteome</keyword>
<dbReference type="InterPro" id="IPR032387">
    <property type="entry name" value="ACAS_N"/>
</dbReference>
<dbReference type="PANTHER" id="PTHR43347">
    <property type="entry name" value="ACYL-COA SYNTHETASE"/>
    <property type="match status" value="1"/>
</dbReference>
<dbReference type="RefSeq" id="WP_238311916.1">
    <property type="nucleotide sequence ID" value="NZ_BPQV01000008.1"/>
</dbReference>
<protein>
    <submittedName>
        <fullName evidence="5">Acetyl-coenzyme A synthetase</fullName>
    </submittedName>
</protein>
<feature type="domain" description="AMP-binding enzyme C-terminal" evidence="3">
    <location>
        <begin position="527"/>
        <end position="605"/>
    </location>
</feature>
<comment type="similarity">
    <text evidence="1">Belongs to the ATP-dependent AMP-binding enzyme family.</text>
</comment>